<organism evidence="1 2">
    <name type="scientific">Maritalea myrionectae</name>
    <dbReference type="NCBI Taxonomy" id="454601"/>
    <lineage>
        <taxon>Bacteria</taxon>
        <taxon>Pseudomonadati</taxon>
        <taxon>Pseudomonadota</taxon>
        <taxon>Alphaproteobacteria</taxon>
        <taxon>Hyphomicrobiales</taxon>
        <taxon>Devosiaceae</taxon>
        <taxon>Maritalea</taxon>
    </lineage>
</organism>
<name>A0A2R4ME28_9HYPH</name>
<dbReference type="Proteomes" id="UP000258927">
    <property type="component" value="Chromosome"/>
</dbReference>
<gene>
    <name evidence="1" type="ORF">MXMO3_01762</name>
</gene>
<dbReference type="KEGG" id="mmyr:MXMO3_01762"/>
<dbReference type="RefSeq" id="WP_117395623.1">
    <property type="nucleotide sequence ID" value="NZ_CP021330.1"/>
</dbReference>
<accession>A0A2R4ME28</accession>
<sequence>MKQLKQALDAIPVTDPCLFQDRSLSPDEARRLTRRNAWVSIRVMRNGNHVFREGPISARLNDPLCRVVFVGCFAYLYSEIKSWEVVSHGR</sequence>
<evidence type="ECO:0000313" key="1">
    <source>
        <dbReference type="EMBL" id="AVX04287.1"/>
    </source>
</evidence>
<proteinExistence type="predicted"/>
<reference evidence="1 2" key="1">
    <citation type="submission" date="2017-05" db="EMBL/GenBank/DDBJ databases">
        <title>Genome Analysis of Maritalea myrionectae HL2708#5.</title>
        <authorList>
            <consortium name="Cotde Inc.-PKNU"/>
            <person name="Jang D."/>
            <person name="Oh H.-M."/>
        </authorList>
    </citation>
    <scope>NUCLEOTIDE SEQUENCE [LARGE SCALE GENOMIC DNA]</scope>
    <source>
        <strain evidence="1 2">HL2708#5</strain>
    </source>
</reference>
<dbReference type="AlphaFoldDB" id="A0A2R4ME28"/>
<protein>
    <submittedName>
        <fullName evidence="1">Uncharacterized protein</fullName>
    </submittedName>
</protein>
<dbReference type="EMBL" id="CP021330">
    <property type="protein sequence ID" value="AVX04287.1"/>
    <property type="molecule type" value="Genomic_DNA"/>
</dbReference>
<keyword evidence="2" id="KW-1185">Reference proteome</keyword>
<evidence type="ECO:0000313" key="2">
    <source>
        <dbReference type="Proteomes" id="UP000258927"/>
    </source>
</evidence>